<keyword evidence="3" id="KW-1185">Reference proteome</keyword>
<sequence>MATIALMALKRLNMQLKIIISTISILVTACSSATSQLETTTDPNNSSSPPQTASPIAKTSSVEVTENEFGQSWPLTVPSGTLECVASQQVIFRVNGKVYAVNGSAKATGALPIDPIWKDNPAIQGTKIPISGLLNRGLELCQ</sequence>
<feature type="region of interest" description="Disordered" evidence="1">
    <location>
        <begin position="37"/>
        <end position="61"/>
    </location>
</feature>
<reference evidence="3" key="1">
    <citation type="journal article" date="2024" name="Algal Res.">
        <title>Biochemical, toxicological and genomic investigation of a high-biomass producing Limnothrix strain isolated from Italian shallow drinking water reservoir.</title>
        <authorList>
            <person name="Simonazzi M."/>
            <person name="Shishido T.K."/>
            <person name="Delbaje E."/>
            <person name="Wahlsten M."/>
            <person name="Fewer D.P."/>
            <person name="Sivonen K."/>
            <person name="Pezzolesi L."/>
            <person name="Pistocchi R."/>
        </authorList>
    </citation>
    <scope>NUCLEOTIDE SEQUENCE [LARGE SCALE GENOMIC DNA]</scope>
    <source>
        <strain evidence="3">LRLZ20PSL1</strain>
    </source>
</reference>
<gene>
    <name evidence="2" type="ORF">VPK24_00820</name>
</gene>
<evidence type="ECO:0000313" key="2">
    <source>
        <dbReference type="EMBL" id="MFG3816163.1"/>
    </source>
</evidence>
<organism evidence="2 3">
    <name type="scientific">Limnothrix redekei LRLZ20PSL1</name>
    <dbReference type="NCBI Taxonomy" id="3112953"/>
    <lineage>
        <taxon>Bacteria</taxon>
        <taxon>Bacillati</taxon>
        <taxon>Cyanobacteriota</taxon>
        <taxon>Cyanophyceae</taxon>
        <taxon>Pseudanabaenales</taxon>
        <taxon>Pseudanabaenaceae</taxon>
        <taxon>Limnothrix</taxon>
    </lineage>
</organism>
<evidence type="ECO:0000313" key="3">
    <source>
        <dbReference type="Proteomes" id="UP001604335"/>
    </source>
</evidence>
<name>A0ABW7C4K1_9CYAN</name>
<evidence type="ECO:0000256" key="1">
    <source>
        <dbReference type="SAM" id="MobiDB-lite"/>
    </source>
</evidence>
<dbReference type="Proteomes" id="UP001604335">
    <property type="component" value="Unassembled WGS sequence"/>
</dbReference>
<dbReference type="EMBL" id="JAZAQF010000001">
    <property type="protein sequence ID" value="MFG3816163.1"/>
    <property type="molecule type" value="Genomic_DNA"/>
</dbReference>
<accession>A0ABW7C4K1</accession>
<dbReference type="InterPro" id="IPR019648">
    <property type="entry name" value="YebY"/>
</dbReference>
<proteinExistence type="predicted"/>
<comment type="caution">
    <text evidence="2">The sequence shown here is derived from an EMBL/GenBank/DDBJ whole genome shotgun (WGS) entry which is preliminary data.</text>
</comment>
<dbReference type="RefSeq" id="WP_393009854.1">
    <property type="nucleotide sequence ID" value="NZ_JAZAQF010000001.1"/>
</dbReference>
<protein>
    <submittedName>
        <fullName evidence="2">DUF2511 domain-containing protein</fullName>
    </submittedName>
</protein>
<dbReference type="Pfam" id="PF10709">
    <property type="entry name" value="DUF2511"/>
    <property type="match status" value="1"/>
</dbReference>